<feature type="transmembrane region" description="Helical" evidence="7">
    <location>
        <begin position="311"/>
        <end position="331"/>
    </location>
</feature>
<feature type="transmembrane region" description="Helical" evidence="7">
    <location>
        <begin position="43"/>
        <end position="63"/>
    </location>
</feature>
<name>A0A6G9IAB2_9GAMM</name>
<feature type="transmembrane region" description="Helical" evidence="7">
    <location>
        <begin position="276"/>
        <end position="299"/>
    </location>
</feature>
<dbReference type="EMBL" id="CP050253">
    <property type="protein sequence ID" value="QIQ20520.1"/>
    <property type="molecule type" value="Genomic_DNA"/>
</dbReference>
<feature type="transmembrane region" description="Helical" evidence="7">
    <location>
        <begin position="337"/>
        <end position="356"/>
    </location>
</feature>
<dbReference type="PANTHER" id="PTHR42810:SF1">
    <property type="entry name" value="PURINE PERMEASE YWDJ-RELATED"/>
    <property type="match status" value="1"/>
</dbReference>
<dbReference type="RefSeq" id="WP_166914362.1">
    <property type="nucleotide sequence ID" value="NZ_CP050253.1"/>
</dbReference>
<feature type="transmembrane region" description="Helical" evidence="7">
    <location>
        <begin position="181"/>
        <end position="200"/>
    </location>
</feature>
<feature type="transmembrane region" description="Helical" evidence="7">
    <location>
        <begin position="12"/>
        <end position="31"/>
    </location>
</feature>
<keyword evidence="4 7" id="KW-0812">Transmembrane</keyword>
<organism evidence="8 9">
    <name type="scientific">Zophobihabitans entericus</name>
    <dbReference type="NCBI Taxonomy" id="1635327"/>
    <lineage>
        <taxon>Bacteria</taxon>
        <taxon>Pseudomonadati</taxon>
        <taxon>Pseudomonadota</taxon>
        <taxon>Gammaproteobacteria</taxon>
        <taxon>Orbales</taxon>
        <taxon>Orbaceae</taxon>
        <taxon>Zophobihabitans</taxon>
    </lineage>
</organism>
<dbReference type="AlphaFoldDB" id="A0A6G9IAB2"/>
<keyword evidence="3" id="KW-0813">Transport</keyword>
<feature type="transmembrane region" description="Helical" evidence="7">
    <location>
        <begin position="234"/>
        <end position="256"/>
    </location>
</feature>
<feature type="transmembrane region" description="Helical" evidence="7">
    <location>
        <begin position="156"/>
        <end position="175"/>
    </location>
</feature>
<dbReference type="InterPro" id="IPR006043">
    <property type="entry name" value="NCS2"/>
</dbReference>
<proteinExistence type="inferred from homology"/>
<dbReference type="GO" id="GO:0042907">
    <property type="term" value="F:xanthine transmembrane transporter activity"/>
    <property type="evidence" value="ECO:0007669"/>
    <property type="project" value="TreeGrafter"/>
</dbReference>
<sequence>MKHLFNSLQWMLFMLMGSIVIPVAVAGSFNLDPADIVSFVARTLFVLGVAGILQACFGHKLPIQEGPAGVWWGIFVLYAGIGSMMFGSNTETLRVLEFCFILSGIIFIILSLLRVVEKIARLFTPTVMGAYLVLLVIQLSGSFMRGMMGISESHPTIDPLIVVLSIVTIAITYIVRRHRIIGNYATLCSIIGGWILFIIFDKANPVMHTEKFIELPQIFPFGAPRLELGMIVNVFLLTLLLLTNLVASVKVVQIVFDSLNKKYENRLNQTSFMSGIIHILAGVFGGIGPVPISGSAAFIAHTKTTERMPFIVGNLLIILISLSPLITSYFAALPIAVGFASLVPTFGIGMFMIGISQIESAVNKAARNLTVGLTWFVGIGIMFLPATAFKGMPPALVSLLSNGLIVGTFIAVLMDRINPSMTAAAPKPAAPAAESDKK</sequence>
<keyword evidence="9" id="KW-1185">Reference proteome</keyword>
<feature type="transmembrane region" description="Helical" evidence="7">
    <location>
        <begin position="368"/>
        <end position="389"/>
    </location>
</feature>
<comment type="subcellular location">
    <subcellularLocation>
        <location evidence="1">Membrane</location>
        <topology evidence="1">Multi-pass membrane protein</topology>
    </subcellularLocation>
</comment>
<dbReference type="Pfam" id="PF00860">
    <property type="entry name" value="Xan_ur_permease"/>
    <property type="match status" value="1"/>
</dbReference>
<feature type="transmembrane region" description="Helical" evidence="7">
    <location>
        <begin position="95"/>
        <end position="116"/>
    </location>
</feature>
<evidence type="ECO:0000256" key="2">
    <source>
        <dbReference type="ARBA" id="ARBA00008821"/>
    </source>
</evidence>
<evidence type="ECO:0000256" key="5">
    <source>
        <dbReference type="ARBA" id="ARBA00022989"/>
    </source>
</evidence>
<dbReference type="Proteomes" id="UP000501168">
    <property type="component" value="Chromosome"/>
</dbReference>
<protein>
    <submittedName>
        <fullName evidence="8">Purine/pyrimidine permease</fullName>
    </submittedName>
</protein>
<feature type="transmembrane region" description="Helical" evidence="7">
    <location>
        <begin position="122"/>
        <end position="144"/>
    </location>
</feature>
<evidence type="ECO:0000256" key="3">
    <source>
        <dbReference type="ARBA" id="ARBA00022448"/>
    </source>
</evidence>
<dbReference type="NCBIfam" id="NF037981">
    <property type="entry name" value="NCS2_1"/>
    <property type="match status" value="1"/>
</dbReference>
<feature type="transmembrane region" description="Helical" evidence="7">
    <location>
        <begin position="395"/>
        <end position="414"/>
    </location>
</feature>
<gene>
    <name evidence="8" type="ORF">IPMB12_01765</name>
</gene>
<evidence type="ECO:0000313" key="8">
    <source>
        <dbReference type="EMBL" id="QIQ20520.1"/>
    </source>
</evidence>
<evidence type="ECO:0000313" key="9">
    <source>
        <dbReference type="Proteomes" id="UP000501168"/>
    </source>
</evidence>
<keyword evidence="6 7" id="KW-0472">Membrane</keyword>
<accession>A0A6G9IAB2</accession>
<dbReference type="PANTHER" id="PTHR42810">
    <property type="entry name" value="PURINE PERMEASE C1399.01C-RELATED"/>
    <property type="match status" value="1"/>
</dbReference>
<reference evidence="8 9" key="1">
    <citation type="submission" date="2020-03" db="EMBL/GenBank/DDBJ databases">
        <title>Complete genome sequence of Orbus sp. IPMB12 (BCRC 80908).</title>
        <authorList>
            <person name="Lo W.-S."/>
            <person name="Chang T.-H."/>
            <person name="Kuo C.-H."/>
        </authorList>
    </citation>
    <scope>NUCLEOTIDE SEQUENCE [LARGE SCALE GENOMIC DNA]</scope>
    <source>
        <strain evidence="8 9">IPMB12</strain>
    </source>
</reference>
<feature type="transmembrane region" description="Helical" evidence="7">
    <location>
        <begin position="69"/>
        <end position="88"/>
    </location>
</feature>
<comment type="similarity">
    <text evidence="2">Belongs to the nucleobase:cation symporter-2 (NCS2) (TC 2.A.40) family.</text>
</comment>
<evidence type="ECO:0000256" key="6">
    <source>
        <dbReference type="ARBA" id="ARBA00023136"/>
    </source>
</evidence>
<evidence type="ECO:0000256" key="4">
    <source>
        <dbReference type="ARBA" id="ARBA00022692"/>
    </source>
</evidence>
<evidence type="ECO:0000256" key="7">
    <source>
        <dbReference type="SAM" id="Phobius"/>
    </source>
</evidence>
<dbReference type="InParanoid" id="A0A6G9IAB2"/>
<dbReference type="GO" id="GO:0005886">
    <property type="term" value="C:plasma membrane"/>
    <property type="evidence" value="ECO:0007669"/>
    <property type="project" value="TreeGrafter"/>
</dbReference>
<dbReference type="KEGG" id="orb:IPMB12_01765"/>
<dbReference type="FunCoup" id="A0A6G9IAB2">
    <property type="interactions" value="14"/>
</dbReference>
<keyword evidence="5 7" id="KW-1133">Transmembrane helix</keyword>
<evidence type="ECO:0000256" key="1">
    <source>
        <dbReference type="ARBA" id="ARBA00004141"/>
    </source>
</evidence>